<dbReference type="GO" id="GO:0006629">
    <property type="term" value="P:lipid metabolic process"/>
    <property type="evidence" value="ECO:0007669"/>
    <property type="project" value="InterPro"/>
</dbReference>
<dbReference type="EMBL" id="AE015929">
    <property type="protein sequence ID" value="AAO04996.1"/>
    <property type="molecule type" value="Genomic_DNA"/>
</dbReference>
<dbReference type="PATRIC" id="fig|176280.10.peg.1365"/>
<reference evidence="2 3" key="1">
    <citation type="journal article" date="2003" name="Mol. Microbiol.">
        <title>Genome-based analysis of virulence genes in a non-biofilm-forming Staphylococcus epidermidis strain (ATCC 12228).</title>
        <authorList>
            <person name="Zhang Y.Q."/>
            <person name="Ren S.X."/>
            <person name="Li H.L."/>
            <person name="Wang Y.X."/>
            <person name="Fu G."/>
            <person name="Yang J."/>
            <person name="Qin Z.Q."/>
            <person name="Miao Y.G."/>
            <person name="Wang W.Y."/>
            <person name="Chen R.S."/>
            <person name="Shen Y."/>
            <person name="Chen Z."/>
            <person name="Yuan Z.H."/>
            <person name="Zhao G.P."/>
            <person name="Qu D."/>
            <person name="Danchin A."/>
            <person name="Wen Y.M."/>
        </authorList>
    </citation>
    <scope>NUCLEOTIDE SEQUENCE [LARGE SCALE GENOMIC DNA]</scope>
    <source>
        <strain evidence="3">ATCC 12228 / FDA PCI 1200</strain>
    </source>
</reference>
<evidence type="ECO:0000313" key="3">
    <source>
        <dbReference type="Proteomes" id="UP000001411"/>
    </source>
</evidence>
<dbReference type="Pfam" id="PF03009">
    <property type="entry name" value="GDPD"/>
    <property type="match status" value="1"/>
</dbReference>
<sequence>MKFRRPNQHFQIVAHRGLPEDYPENTIIAYRHALMLHIDMLEIDVHYTKDKELVVIHDDTIDRTSNGKGKVSDFTLKELKALDFGFYKGEKFKGESIPTFDEVLDLADNFSQKLLIEIKKPSQYPNIENMIVDKLKERQISKSKVILQSFDFDCVKKLSAMNLDYELGLLISKKKYWHKLPNFKKIAKVADYANPNYQIVSKKFMQLAHEEELKVLPYTVNKLKESQKLIDIGVDGIISDVPEDLFEL</sequence>
<dbReference type="PANTHER" id="PTHR46211">
    <property type="entry name" value="GLYCEROPHOSPHORYL DIESTER PHOSPHODIESTERASE"/>
    <property type="match status" value="1"/>
</dbReference>
<dbReference type="eggNOG" id="COG0584">
    <property type="taxonomic scope" value="Bacteria"/>
</dbReference>
<accession>A0A0H2VI95</accession>
<dbReference type="PANTHER" id="PTHR46211:SF1">
    <property type="entry name" value="GLYCEROPHOSPHODIESTER PHOSPHODIESTERASE, CYTOPLASMIC"/>
    <property type="match status" value="1"/>
</dbReference>
<feature type="domain" description="GP-PDE" evidence="1">
    <location>
        <begin position="10"/>
        <end position="248"/>
    </location>
</feature>
<proteinExistence type="predicted"/>
<evidence type="ECO:0000313" key="2">
    <source>
        <dbReference type="EMBL" id="AAO04996.1"/>
    </source>
</evidence>
<dbReference type="RefSeq" id="WP_001832720.1">
    <property type="nucleotide sequence ID" value="NC_004461.1"/>
</dbReference>
<dbReference type="SUPFAM" id="SSF51695">
    <property type="entry name" value="PLC-like phosphodiesterases"/>
    <property type="match status" value="1"/>
</dbReference>
<dbReference type="PROSITE" id="PS51704">
    <property type="entry name" value="GP_PDE"/>
    <property type="match status" value="1"/>
</dbReference>
<dbReference type="KEGG" id="sep:SE_1397"/>
<dbReference type="OrthoDB" id="384721at2"/>
<dbReference type="Gene3D" id="3.20.20.190">
    <property type="entry name" value="Phosphatidylinositol (PI) phosphodiesterase"/>
    <property type="match status" value="1"/>
</dbReference>
<dbReference type="GO" id="GO:0008081">
    <property type="term" value="F:phosphoric diester hydrolase activity"/>
    <property type="evidence" value="ECO:0007669"/>
    <property type="project" value="InterPro"/>
</dbReference>
<name>A0A0H2VI95_STAES</name>
<dbReference type="InterPro" id="IPR017946">
    <property type="entry name" value="PLC-like_Pdiesterase_TIM-brl"/>
</dbReference>
<organism evidence="2 3">
    <name type="scientific">Staphylococcus epidermidis (strain ATCC 12228 / FDA PCI 1200)</name>
    <dbReference type="NCBI Taxonomy" id="176280"/>
    <lineage>
        <taxon>Bacteria</taxon>
        <taxon>Bacillati</taxon>
        <taxon>Bacillota</taxon>
        <taxon>Bacilli</taxon>
        <taxon>Bacillales</taxon>
        <taxon>Staphylococcaceae</taxon>
        <taxon>Staphylococcus</taxon>
    </lineage>
</organism>
<dbReference type="Proteomes" id="UP000001411">
    <property type="component" value="Chromosome"/>
</dbReference>
<dbReference type="GeneID" id="50018491"/>
<evidence type="ECO:0000259" key="1">
    <source>
        <dbReference type="PROSITE" id="PS51704"/>
    </source>
</evidence>
<dbReference type="HOGENOM" id="CLU_030006_3_5_9"/>
<dbReference type="AlphaFoldDB" id="A0A0H2VI95"/>
<protein>
    <submittedName>
        <fullName evidence="2">Glycerophosphoryl diester phosphodiesterase</fullName>
    </submittedName>
</protein>
<dbReference type="InterPro" id="IPR030395">
    <property type="entry name" value="GP_PDE_dom"/>
</dbReference>
<gene>
    <name evidence="2" type="ordered locus">SE_1397</name>
</gene>